<dbReference type="InterPro" id="IPR036250">
    <property type="entry name" value="AcylCo_DH-like_C"/>
</dbReference>
<dbReference type="GO" id="GO:0003995">
    <property type="term" value="F:acyl-CoA dehydrogenase activity"/>
    <property type="evidence" value="ECO:0007669"/>
    <property type="project" value="TreeGrafter"/>
</dbReference>
<comment type="caution">
    <text evidence="3">The sequence shown here is derived from an EMBL/GenBank/DDBJ whole genome shotgun (WGS) entry which is preliminary data.</text>
</comment>
<dbReference type="PANTHER" id="PTHR48083">
    <property type="entry name" value="MEDIUM-CHAIN SPECIFIC ACYL-COA DEHYDROGENASE, MITOCHONDRIAL-RELATED"/>
    <property type="match status" value="1"/>
</dbReference>
<dbReference type="GO" id="GO:0033539">
    <property type="term" value="P:fatty acid beta-oxidation using acyl-CoA dehydrogenase"/>
    <property type="evidence" value="ECO:0007669"/>
    <property type="project" value="TreeGrafter"/>
</dbReference>
<accession>A0A0M2HLQ8</accession>
<keyword evidence="4" id="KW-1185">Reference proteome</keyword>
<name>A0A0M2HLQ8_9MICO</name>
<dbReference type="PATRIC" id="fig|92835.4.peg.272"/>
<dbReference type="InterPro" id="IPR009100">
    <property type="entry name" value="AcylCoA_DH/oxidase_NM_dom_sf"/>
</dbReference>
<dbReference type="Pfam" id="PF08028">
    <property type="entry name" value="Acyl-CoA_dh_2"/>
    <property type="match status" value="1"/>
</dbReference>
<dbReference type="Proteomes" id="UP000033956">
    <property type="component" value="Unassembled WGS sequence"/>
</dbReference>
<evidence type="ECO:0000259" key="2">
    <source>
        <dbReference type="Pfam" id="PF08028"/>
    </source>
</evidence>
<dbReference type="InterPro" id="IPR050741">
    <property type="entry name" value="Acyl-CoA_dehydrogenase"/>
</dbReference>
<dbReference type="SUPFAM" id="SSF56645">
    <property type="entry name" value="Acyl-CoA dehydrogenase NM domain-like"/>
    <property type="match status" value="1"/>
</dbReference>
<dbReference type="GO" id="GO:0005737">
    <property type="term" value="C:cytoplasm"/>
    <property type="evidence" value="ECO:0007669"/>
    <property type="project" value="TreeGrafter"/>
</dbReference>
<dbReference type="PANTHER" id="PTHR48083:SF19">
    <property type="entry name" value="FLAVIN-DEPENDENT MONOOXYGENASE, OXYGENASE SUBUNIT HSAA"/>
    <property type="match status" value="1"/>
</dbReference>
<reference evidence="3 4" key="1">
    <citation type="submission" date="2015-02" db="EMBL/GenBank/DDBJ databases">
        <title>Draft genome sequences of ten Microbacterium spp. with emphasis on heavy metal contaminated environments.</title>
        <authorList>
            <person name="Corretto E."/>
        </authorList>
    </citation>
    <scope>NUCLEOTIDE SEQUENCE [LARGE SCALE GENOMIC DNA]</scope>
    <source>
        <strain evidence="3 4">DSM 12510</strain>
    </source>
</reference>
<sequence>MSTPRVALTAADIRADIAPVLDDLRAAAARRDAERRHPFAEIRRLADAGILRYRVPREDGGGGASVRELAELLIDLGSADSNVPQALRSGFLVADGLATGSLSGHRRATTLQRVLAGDLFAGSANEVGGDPGAIATRIVRDATGLRVEGAKYYSTGGLHAQWISGSAIDPAGDVVTFTVPTDRDGVVRLDDFDAIGQRLTASGTTRYEGVAVDPGELSEPGAPRRHPTGSLAHLVLAATLAGIAEAARRDAVRIAREVARPIKHSTAARSADDPYVRLVVGRIANAAFTARAQVVAAAESLDAYWAAPDEAAGIDAVLAVASAYVGAGEQALAAGEQIFDIGGGTITSREHNLDRHWRNARTVANHNPRGWKTAAIGGFLLADEIPPANGLF</sequence>
<dbReference type="RefSeq" id="WP_045274272.1">
    <property type="nucleotide sequence ID" value="NZ_BAAAUP010000007.1"/>
</dbReference>
<proteinExistence type="predicted"/>
<dbReference type="GO" id="GO:0016712">
    <property type="term" value="F:oxidoreductase activity, acting on paired donors, with incorporation or reduction of molecular oxygen, reduced flavin or flavoprotein as one donor, and incorporation of one atom of oxygen"/>
    <property type="evidence" value="ECO:0007669"/>
    <property type="project" value="TreeGrafter"/>
</dbReference>
<dbReference type="Gene3D" id="2.40.110.10">
    <property type="entry name" value="Butyryl-CoA Dehydrogenase, subunit A, domain 2"/>
    <property type="match status" value="1"/>
</dbReference>
<protein>
    <submittedName>
        <fullName evidence="3">Dibenzothiophene desulfurization enzyme C</fullName>
    </submittedName>
</protein>
<dbReference type="OrthoDB" id="571684at2"/>
<dbReference type="SUPFAM" id="SSF47203">
    <property type="entry name" value="Acyl-CoA dehydrogenase C-terminal domain-like"/>
    <property type="match status" value="1"/>
</dbReference>
<dbReference type="GO" id="GO:0050660">
    <property type="term" value="F:flavin adenine dinucleotide binding"/>
    <property type="evidence" value="ECO:0007669"/>
    <property type="project" value="InterPro"/>
</dbReference>
<dbReference type="InterPro" id="IPR046373">
    <property type="entry name" value="Acyl-CoA_Oxase/DH_mid-dom_sf"/>
</dbReference>
<keyword evidence="1" id="KW-0560">Oxidoreductase</keyword>
<dbReference type="Gene3D" id="1.10.540.10">
    <property type="entry name" value="Acyl-CoA dehydrogenase/oxidase, N-terminal domain"/>
    <property type="match status" value="1"/>
</dbReference>
<gene>
    <name evidence="3" type="primary">soxC</name>
    <name evidence="3" type="ORF">RS81_00260</name>
</gene>
<dbReference type="AlphaFoldDB" id="A0A0M2HLQ8"/>
<evidence type="ECO:0000313" key="4">
    <source>
        <dbReference type="Proteomes" id="UP000033956"/>
    </source>
</evidence>
<dbReference type="STRING" id="92835.RS81_00260"/>
<evidence type="ECO:0000313" key="3">
    <source>
        <dbReference type="EMBL" id="KJL45331.1"/>
    </source>
</evidence>
<dbReference type="InterPro" id="IPR013107">
    <property type="entry name" value="Acyl-CoA_DH_C"/>
</dbReference>
<dbReference type="EMBL" id="JYIZ01000024">
    <property type="protein sequence ID" value="KJL45331.1"/>
    <property type="molecule type" value="Genomic_DNA"/>
</dbReference>
<dbReference type="PIRSF" id="PIRSF016578">
    <property type="entry name" value="HsaA"/>
    <property type="match status" value="1"/>
</dbReference>
<dbReference type="InterPro" id="IPR037069">
    <property type="entry name" value="AcylCoA_DH/ox_N_sf"/>
</dbReference>
<organism evidence="3 4">
    <name type="scientific">Microbacterium terrae</name>
    <dbReference type="NCBI Taxonomy" id="69369"/>
    <lineage>
        <taxon>Bacteria</taxon>
        <taxon>Bacillati</taxon>
        <taxon>Actinomycetota</taxon>
        <taxon>Actinomycetes</taxon>
        <taxon>Micrococcales</taxon>
        <taxon>Microbacteriaceae</taxon>
        <taxon>Microbacterium</taxon>
    </lineage>
</organism>
<dbReference type="Gene3D" id="1.20.140.10">
    <property type="entry name" value="Butyryl-CoA Dehydrogenase, subunit A, domain 3"/>
    <property type="match status" value="1"/>
</dbReference>
<feature type="domain" description="Acyl-CoA dehydrogenase C-terminal" evidence="2">
    <location>
        <begin position="234"/>
        <end position="366"/>
    </location>
</feature>
<evidence type="ECO:0000256" key="1">
    <source>
        <dbReference type="ARBA" id="ARBA00023002"/>
    </source>
</evidence>